<protein>
    <submittedName>
        <fullName evidence="8">Ccr4-not transcription complex, putative</fullName>
    </submittedName>
</protein>
<sequence length="948" mass="104444">MVLGYSYSLDCDPESGKNNFVDLEEFPALTKSKPISFSGVTWKNQVFVPTEDSVESEATGNNCLNVSKKRRLKKKKKQVVCSEESTDDSSPAKCYDFCFFVSEEVESTNANQPSFHETHFEFIKSQSKSDAIVTNGNSHLTGSSIVDVTNPFLVEDEGFVEGLIDCANNHFVSHSFPTNTSNVLSSGSIQHSIQPKPIYESRIISPTCSLNSTKDQMVALGLNHSVSNALKFHTNPIKCPVKEKTLRNVRLTNTEQHARSMSPSNLTDIYLSSKDTNDLIDEDDMEGTDLLHLISNSLDRFNAIVHPRDNISTLTSGLGESRNMLSESESCNSYSQDCLFPTDVVTKPATILSADREYKLSNVMNIGNKLVQKHPNHSSLLFLNSEVEQTGRFLETNNSSYTTTKTSCSSFGRLPLSLSYSYSNEVPIASCQPNTTYYSNIPSTIPIDVTAPAVTKYVVPPTDSAQVKNVLTDKSKSCWPTLPVSVTQHNPKVLTSSIESNNLLVELINNNRNMLTDNDIEMLNYLNLDLKNLLCNVSTTNTTNTTAVHTTSVDSPSLHHGSVNNNKCNSMGLFVSQDENLWNHSKSFQSNMSLMHETQLLRHPSQSPQTTNLPPFSSKIFLQHSNTVSSTPVDIMKYECLNNDSDKLPMNSSDKMIFNTKCINNANNKRNDNFIASFSLTSVNNSTGWSTEAINSLSCDTRDILARSHSVGYHQDTSITTSLSTIGPEVTMTTSCSINRTPIINVSYPFTTGNLSTNRLPIIGHSTSTSGKNKITFGSLPLPMCTINSTVKNLNGSQQQEGFPIAHCRRQNNNNNNIPSNISNISVCSVGNLNSVKQAGPNSQLSGNKSRCCTNGQMASGAVTTITPSDSLLYPGTELVNGKPVVAKWRRACSFYLRGHCKKEDCEFAHDLTKVTCKFWEMGECFKGSTCPFLHGYPPELNIEQQHS</sequence>
<keyword evidence="7" id="KW-1185">Reference proteome</keyword>
<dbReference type="InterPro" id="IPR036855">
    <property type="entry name" value="Znf_CCCH_sf"/>
</dbReference>
<dbReference type="GO" id="GO:0008270">
    <property type="term" value="F:zinc ion binding"/>
    <property type="evidence" value="ECO:0007669"/>
    <property type="project" value="UniProtKB-KW"/>
</dbReference>
<dbReference type="SUPFAM" id="SSF90229">
    <property type="entry name" value="CCCH zinc finger"/>
    <property type="match status" value="1"/>
</dbReference>
<evidence type="ECO:0000313" key="8">
    <source>
        <dbReference type="WBParaSite" id="Smp_198980.1"/>
    </source>
</evidence>
<dbReference type="STRING" id="6183.A0A3Q0KUK7"/>
<evidence type="ECO:0000256" key="2">
    <source>
        <dbReference type="ARBA" id="ARBA00022737"/>
    </source>
</evidence>
<evidence type="ECO:0000259" key="6">
    <source>
        <dbReference type="PROSITE" id="PS50103"/>
    </source>
</evidence>
<evidence type="ECO:0000256" key="1">
    <source>
        <dbReference type="ARBA" id="ARBA00022723"/>
    </source>
</evidence>
<accession>A0A3Q0KUK7</accession>
<proteinExistence type="predicted"/>
<reference evidence="7" key="1">
    <citation type="journal article" date="2012" name="PLoS Negl. Trop. Dis.">
        <title>A systematically improved high quality genome and transcriptome of the human blood fluke Schistosoma mansoni.</title>
        <authorList>
            <person name="Protasio A.V."/>
            <person name="Tsai I.J."/>
            <person name="Babbage A."/>
            <person name="Nichol S."/>
            <person name="Hunt M."/>
            <person name="Aslett M.A."/>
            <person name="De Silva N."/>
            <person name="Velarde G.S."/>
            <person name="Anderson T.J."/>
            <person name="Clark R.C."/>
            <person name="Davidson C."/>
            <person name="Dillon G.P."/>
            <person name="Holroyd N.E."/>
            <person name="LoVerde P.T."/>
            <person name="Lloyd C."/>
            <person name="McQuillan J."/>
            <person name="Oliveira G."/>
            <person name="Otto T.D."/>
            <person name="Parker-Manuel S.J."/>
            <person name="Quail M.A."/>
            <person name="Wilson R.A."/>
            <person name="Zerlotini A."/>
            <person name="Dunne D.W."/>
            <person name="Berriman M."/>
        </authorList>
    </citation>
    <scope>NUCLEOTIDE SEQUENCE [LARGE SCALE GENOMIC DNA]</scope>
    <source>
        <strain evidence="7">Puerto Rican</strain>
    </source>
</reference>
<dbReference type="Pfam" id="PF14608">
    <property type="entry name" value="zf-CCCH_2"/>
    <property type="match status" value="2"/>
</dbReference>
<dbReference type="SMART" id="SM00356">
    <property type="entry name" value="ZnF_C3H1"/>
    <property type="match status" value="2"/>
</dbReference>
<keyword evidence="2" id="KW-0677">Repeat</keyword>
<feature type="zinc finger region" description="C3H1-type" evidence="5">
    <location>
        <begin position="911"/>
        <end position="938"/>
    </location>
</feature>
<keyword evidence="4 5" id="KW-0862">Zinc</keyword>
<name>A0A3Q0KUK7_SCHMA</name>
<dbReference type="PANTHER" id="PTHR13119">
    <property type="entry name" value="ZINC FINGER CCCH DOMAIN-CONTAINING PROTEI"/>
    <property type="match status" value="1"/>
</dbReference>
<dbReference type="InterPro" id="IPR045124">
    <property type="entry name" value="Su(sable)-like"/>
</dbReference>
<feature type="domain" description="C3H1-type" evidence="6">
    <location>
        <begin position="911"/>
        <end position="938"/>
    </location>
</feature>
<dbReference type="Gene3D" id="4.10.1000.10">
    <property type="entry name" value="Zinc finger, CCCH-type"/>
    <property type="match status" value="1"/>
</dbReference>
<organism evidence="7 8">
    <name type="scientific">Schistosoma mansoni</name>
    <name type="common">Blood fluke</name>
    <dbReference type="NCBI Taxonomy" id="6183"/>
    <lineage>
        <taxon>Eukaryota</taxon>
        <taxon>Metazoa</taxon>
        <taxon>Spiralia</taxon>
        <taxon>Lophotrochozoa</taxon>
        <taxon>Platyhelminthes</taxon>
        <taxon>Trematoda</taxon>
        <taxon>Digenea</taxon>
        <taxon>Strigeidida</taxon>
        <taxon>Schistosomatoidea</taxon>
        <taxon>Schistosomatidae</taxon>
        <taxon>Schistosoma</taxon>
    </lineage>
</organism>
<dbReference type="AlphaFoldDB" id="A0A3Q0KUK7"/>
<dbReference type="GO" id="GO:0003723">
    <property type="term" value="F:RNA binding"/>
    <property type="evidence" value="ECO:0007669"/>
    <property type="project" value="InterPro"/>
</dbReference>
<evidence type="ECO:0000313" key="7">
    <source>
        <dbReference type="Proteomes" id="UP000008854"/>
    </source>
</evidence>
<dbReference type="InterPro" id="IPR000571">
    <property type="entry name" value="Znf_CCCH"/>
</dbReference>
<evidence type="ECO:0000256" key="3">
    <source>
        <dbReference type="ARBA" id="ARBA00022771"/>
    </source>
</evidence>
<dbReference type="ExpressionAtlas" id="A0A3Q0KUK7">
    <property type="expression patterns" value="baseline"/>
</dbReference>
<dbReference type="GO" id="GO:0005634">
    <property type="term" value="C:nucleus"/>
    <property type="evidence" value="ECO:0007669"/>
    <property type="project" value="TreeGrafter"/>
</dbReference>
<keyword evidence="3 5" id="KW-0863">Zinc-finger</keyword>
<dbReference type="GO" id="GO:0045892">
    <property type="term" value="P:negative regulation of DNA-templated transcription"/>
    <property type="evidence" value="ECO:0007669"/>
    <property type="project" value="InterPro"/>
</dbReference>
<dbReference type="WBParaSite" id="Smp_198980.1">
    <property type="protein sequence ID" value="Smp_198980.1"/>
    <property type="gene ID" value="Smp_198980"/>
</dbReference>
<dbReference type="InParanoid" id="A0A3Q0KUK7"/>
<dbReference type="PANTHER" id="PTHR13119:SF12">
    <property type="entry name" value="PROTEIN SUPPRESSOR OF SABLE"/>
    <property type="match status" value="1"/>
</dbReference>
<evidence type="ECO:0000256" key="4">
    <source>
        <dbReference type="ARBA" id="ARBA00022833"/>
    </source>
</evidence>
<reference evidence="8" key="2">
    <citation type="submission" date="2018-12" db="UniProtKB">
        <authorList>
            <consortium name="WormBaseParasite"/>
        </authorList>
    </citation>
    <scope>IDENTIFICATION</scope>
    <source>
        <strain evidence="8">Puerto Rican</strain>
    </source>
</reference>
<dbReference type="PROSITE" id="PS50103">
    <property type="entry name" value="ZF_C3H1"/>
    <property type="match status" value="1"/>
</dbReference>
<evidence type="ECO:0000256" key="5">
    <source>
        <dbReference type="PROSITE-ProRule" id="PRU00723"/>
    </source>
</evidence>
<keyword evidence="1 5" id="KW-0479">Metal-binding</keyword>
<dbReference type="Proteomes" id="UP000008854">
    <property type="component" value="Unassembled WGS sequence"/>
</dbReference>